<comment type="caution">
    <text evidence="4">The sequence shown here is derived from an EMBL/GenBank/DDBJ whole genome shotgun (WGS) entry which is preliminary data.</text>
</comment>
<dbReference type="InterPro" id="IPR045851">
    <property type="entry name" value="AMP-bd_C_sf"/>
</dbReference>
<dbReference type="PANTHER" id="PTHR45527:SF1">
    <property type="entry name" value="FATTY ACID SYNTHASE"/>
    <property type="match status" value="1"/>
</dbReference>
<evidence type="ECO:0000313" key="4">
    <source>
        <dbReference type="EMBL" id="MBP2184871.1"/>
    </source>
</evidence>
<dbReference type="InterPro" id="IPR020845">
    <property type="entry name" value="AMP-binding_CS"/>
</dbReference>
<dbReference type="SUPFAM" id="SSF56801">
    <property type="entry name" value="Acetyl-CoA synthetase-like"/>
    <property type="match status" value="1"/>
</dbReference>
<organism evidence="4 5">
    <name type="scientific">Amycolatopsis magusensis</name>
    <dbReference type="NCBI Taxonomy" id="882444"/>
    <lineage>
        <taxon>Bacteria</taxon>
        <taxon>Bacillati</taxon>
        <taxon>Actinomycetota</taxon>
        <taxon>Actinomycetes</taxon>
        <taxon>Pseudonocardiales</taxon>
        <taxon>Pseudonocardiaceae</taxon>
        <taxon>Amycolatopsis</taxon>
    </lineage>
</organism>
<dbReference type="RefSeq" id="WP_209667829.1">
    <property type="nucleotide sequence ID" value="NZ_JAGGMS010000001.1"/>
</dbReference>
<gene>
    <name evidence="4" type="ORF">JOM49_006397</name>
</gene>
<name>A0ABS4Q225_9PSEU</name>
<dbReference type="InterPro" id="IPR009081">
    <property type="entry name" value="PP-bd_ACP"/>
</dbReference>
<dbReference type="CDD" id="cd05930">
    <property type="entry name" value="A_NRPS"/>
    <property type="match status" value="1"/>
</dbReference>
<dbReference type="InterPro" id="IPR025110">
    <property type="entry name" value="AMP-bd_C"/>
</dbReference>
<reference evidence="4 5" key="1">
    <citation type="submission" date="2021-03" db="EMBL/GenBank/DDBJ databases">
        <title>Sequencing the genomes of 1000 actinobacteria strains.</title>
        <authorList>
            <person name="Klenk H.-P."/>
        </authorList>
    </citation>
    <scope>NUCLEOTIDE SEQUENCE [LARGE SCALE GENOMIC DNA]</scope>
    <source>
        <strain evidence="4 5">DSM 45510</strain>
    </source>
</reference>
<dbReference type="InterPro" id="IPR010071">
    <property type="entry name" value="AA_adenyl_dom"/>
</dbReference>
<dbReference type="Pfam" id="PF00501">
    <property type="entry name" value="AMP-binding"/>
    <property type="match status" value="1"/>
</dbReference>
<dbReference type="Gene3D" id="3.40.50.12780">
    <property type="entry name" value="N-terminal domain of ligase-like"/>
    <property type="match status" value="1"/>
</dbReference>
<dbReference type="InterPro" id="IPR000873">
    <property type="entry name" value="AMP-dep_synth/lig_dom"/>
</dbReference>
<dbReference type="Pfam" id="PF13193">
    <property type="entry name" value="AMP-binding_C"/>
    <property type="match status" value="1"/>
</dbReference>
<feature type="domain" description="Carrier" evidence="3">
    <location>
        <begin position="671"/>
        <end position="747"/>
    </location>
</feature>
<dbReference type="Proteomes" id="UP000741013">
    <property type="component" value="Unassembled WGS sequence"/>
</dbReference>
<evidence type="ECO:0000259" key="3">
    <source>
        <dbReference type="PROSITE" id="PS50075"/>
    </source>
</evidence>
<evidence type="ECO:0000313" key="5">
    <source>
        <dbReference type="Proteomes" id="UP000741013"/>
    </source>
</evidence>
<sequence length="749" mass="80377">MERTHPHFPLVCEDSTPSVSGGHALPLASGAVLLGALLAQAMAYAGPREVTVRTDTEHTLRLDGTVVGDFVAMAAPVAGARAGFRVVLDPEPADLALTFVFADELTVECAARPRDPAALDRIAAHYLAFLRAAISMPDREVAAVDHRTAAEKQVAARLNDTTRDLTHPPCLHELFEAAADRDPDALALVQGDTRLRFGELEARANGLAARLTGTRIGILATLSVEFVVCALAVLKAGAAYVPLDPKLPDQRLRTLFRLGHLTSLLADPEYAEIATSLTDSWVPVPSGVTSRDRPTRRGTGSDLAYLIFTSGSTGEPKGALLDHAGRANMITDLNQRFGLGPGDRMLVVSSPSFDMSVYDLFGTLAAGATAVLPDRGREQDVDHWARLLVDERVTLWHSVPSALSLVLNLLPSRVDSVRLVLAGGDWIPVDQPSRVHRAFPGAEFYSLGGATEVSVDSVIHRVAPGERFARAIPYGRPLTNQTARVLDRYGREAALDLPGELVLGGVGVGQGYDRRPRLTAERFPADPFRPGARMYRTGDAARLRADGTIELLGRLDQQIKLEGVRIEPGEIQTAIEADDRVREAVVAPRRDASGRAVALVAFVVPDGDPGTLLAELPVRLRSTLHRSSIPGEFRLIERIPLNANGKVDRTWLAAMADQVPEPEVSEVDTVDAVDEFAEAVAEVWTQVLGLAGPPAAHDRFAALGGGSLAATQVVSRLRRRFGTELSVREVLTRPTVAGVAEILRSRAPS</sequence>
<accession>A0ABS4Q225</accession>
<evidence type="ECO:0000256" key="2">
    <source>
        <dbReference type="ARBA" id="ARBA00022553"/>
    </source>
</evidence>
<protein>
    <submittedName>
        <fullName evidence="4">Amino acid adenylation domain-containing protein</fullName>
    </submittedName>
</protein>
<dbReference type="PANTHER" id="PTHR45527">
    <property type="entry name" value="NONRIBOSOMAL PEPTIDE SYNTHETASE"/>
    <property type="match status" value="1"/>
</dbReference>
<dbReference type="SMART" id="SM00823">
    <property type="entry name" value="PKS_PP"/>
    <property type="match status" value="1"/>
</dbReference>
<keyword evidence="1" id="KW-0596">Phosphopantetheine</keyword>
<dbReference type="EMBL" id="JAGGMS010000001">
    <property type="protein sequence ID" value="MBP2184871.1"/>
    <property type="molecule type" value="Genomic_DNA"/>
</dbReference>
<dbReference type="NCBIfam" id="TIGR01733">
    <property type="entry name" value="AA-adenyl-dom"/>
    <property type="match status" value="1"/>
</dbReference>
<dbReference type="InterPro" id="IPR020806">
    <property type="entry name" value="PKS_PP-bd"/>
</dbReference>
<keyword evidence="2" id="KW-0597">Phosphoprotein</keyword>
<dbReference type="InterPro" id="IPR042099">
    <property type="entry name" value="ANL_N_sf"/>
</dbReference>
<dbReference type="PROSITE" id="PS50075">
    <property type="entry name" value="CARRIER"/>
    <property type="match status" value="1"/>
</dbReference>
<evidence type="ECO:0000256" key="1">
    <source>
        <dbReference type="ARBA" id="ARBA00022450"/>
    </source>
</evidence>
<dbReference type="PROSITE" id="PS00455">
    <property type="entry name" value="AMP_BINDING"/>
    <property type="match status" value="1"/>
</dbReference>
<keyword evidence="5" id="KW-1185">Reference proteome</keyword>
<dbReference type="InterPro" id="IPR036736">
    <property type="entry name" value="ACP-like_sf"/>
</dbReference>
<dbReference type="Gene3D" id="1.10.1200.10">
    <property type="entry name" value="ACP-like"/>
    <property type="match status" value="1"/>
</dbReference>
<dbReference type="Gene3D" id="3.30.300.30">
    <property type="match status" value="1"/>
</dbReference>
<dbReference type="SUPFAM" id="SSF47336">
    <property type="entry name" value="ACP-like"/>
    <property type="match status" value="1"/>
</dbReference>
<dbReference type="Pfam" id="PF00550">
    <property type="entry name" value="PP-binding"/>
    <property type="match status" value="1"/>
</dbReference>
<proteinExistence type="predicted"/>